<feature type="domain" description="Protein FecR C-terminal" evidence="3">
    <location>
        <begin position="255"/>
        <end position="322"/>
    </location>
</feature>
<keyword evidence="1" id="KW-1133">Transmembrane helix</keyword>
<dbReference type="STRING" id="947013.SAMN04488109_3355"/>
<sequence>MSPQEIDKILQRYLNDESTPEEQELVERWFDAIGEEKQELDPATRQAIQQRLWSSLKVAKPKRHNVAYFARMAAAVLLLAVSTFYIYRQFTPSISPEQTIADAASATEVVASGDTEKRVELCDGSVVTLKPRSELRFPSAFGNQREVSLSGEALFEVARDVNHPFLVHANEVTTRVLGTSFLIKAYALEQDITVTVKTGKVSVYTEQASPKTDSRQEIILTPNQQIVYHRNENQTVKMLVNDPQVIAPQSGQKTSYTNMAVPEIFRALEERYGIPIQFDASVLSGCTITYADLTEEGLYEQIEIICNALGARYKKSESSIVIEAEGCK</sequence>
<keyword evidence="5" id="KW-1185">Reference proteome</keyword>
<dbReference type="AlphaFoldDB" id="A0A1M5REN9"/>
<dbReference type="GO" id="GO:0016989">
    <property type="term" value="F:sigma factor antagonist activity"/>
    <property type="evidence" value="ECO:0007669"/>
    <property type="project" value="TreeGrafter"/>
</dbReference>
<keyword evidence="1" id="KW-0812">Transmembrane</keyword>
<dbReference type="OrthoDB" id="645173at2"/>
<dbReference type="Pfam" id="PF04773">
    <property type="entry name" value="FecR"/>
    <property type="match status" value="1"/>
</dbReference>
<dbReference type="Gene3D" id="3.55.50.30">
    <property type="match status" value="1"/>
</dbReference>
<evidence type="ECO:0000313" key="5">
    <source>
        <dbReference type="Proteomes" id="UP000184212"/>
    </source>
</evidence>
<dbReference type="InterPro" id="IPR032508">
    <property type="entry name" value="FecR_C"/>
</dbReference>
<dbReference type="InterPro" id="IPR006860">
    <property type="entry name" value="FecR"/>
</dbReference>
<accession>A0A1M5REN9</accession>
<evidence type="ECO:0000259" key="2">
    <source>
        <dbReference type="Pfam" id="PF04773"/>
    </source>
</evidence>
<organism evidence="4 5">
    <name type="scientific">Chryseolinea serpens</name>
    <dbReference type="NCBI Taxonomy" id="947013"/>
    <lineage>
        <taxon>Bacteria</taxon>
        <taxon>Pseudomonadati</taxon>
        <taxon>Bacteroidota</taxon>
        <taxon>Cytophagia</taxon>
        <taxon>Cytophagales</taxon>
        <taxon>Fulvivirgaceae</taxon>
        <taxon>Chryseolinea</taxon>
    </lineage>
</organism>
<name>A0A1M5REN9_9BACT</name>
<proteinExistence type="predicted"/>
<dbReference type="Proteomes" id="UP000184212">
    <property type="component" value="Unassembled WGS sequence"/>
</dbReference>
<keyword evidence="1" id="KW-0472">Membrane</keyword>
<protein>
    <submittedName>
        <fullName evidence="4">FecR family protein</fullName>
    </submittedName>
</protein>
<dbReference type="Gene3D" id="2.60.120.1440">
    <property type="match status" value="1"/>
</dbReference>
<evidence type="ECO:0000313" key="4">
    <source>
        <dbReference type="EMBL" id="SHH24785.1"/>
    </source>
</evidence>
<dbReference type="PANTHER" id="PTHR30273:SF2">
    <property type="entry name" value="PROTEIN FECR"/>
    <property type="match status" value="1"/>
</dbReference>
<dbReference type="PIRSF" id="PIRSF018266">
    <property type="entry name" value="FecR"/>
    <property type="match status" value="1"/>
</dbReference>
<feature type="transmembrane region" description="Helical" evidence="1">
    <location>
        <begin position="66"/>
        <end position="87"/>
    </location>
</feature>
<dbReference type="InterPro" id="IPR012373">
    <property type="entry name" value="Ferrdict_sens_TM"/>
</dbReference>
<gene>
    <name evidence="4" type="ORF">SAMN04488109_3355</name>
</gene>
<feature type="domain" description="FecR protein" evidence="2">
    <location>
        <begin position="114"/>
        <end position="201"/>
    </location>
</feature>
<dbReference type="RefSeq" id="WP_073136160.1">
    <property type="nucleotide sequence ID" value="NZ_FQWQ01000002.1"/>
</dbReference>
<dbReference type="EMBL" id="FQWQ01000002">
    <property type="protein sequence ID" value="SHH24785.1"/>
    <property type="molecule type" value="Genomic_DNA"/>
</dbReference>
<evidence type="ECO:0000256" key="1">
    <source>
        <dbReference type="SAM" id="Phobius"/>
    </source>
</evidence>
<dbReference type="PANTHER" id="PTHR30273">
    <property type="entry name" value="PERIPLASMIC SIGNAL SENSOR AND SIGMA FACTOR ACTIVATOR FECR-RELATED"/>
    <property type="match status" value="1"/>
</dbReference>
<reference evidence="4 5" key="1">
    <citation type="submission" date="2016-11" db="EMBL/GenBank/DDBJ databases">
        <authorList>
            <person name="Jaros S."/>
            <person name="Januszkiewicz K."/>
            <person name="Wedrychowicz H."/>
        </authorList>
    </citation>
    <scope>NUCLEOTIDE SEQUENCE [LARGE SCALE GENOMIC DNA]</scope>
    <source>
        <strain evidence="4 5">DSM 24574</strain>
    </source>
</reference>
<dbReference type="Pfam" id="PF16344">
    <property type="entry name" value="FecR_C"/>
    <property type="match status" value="1"/>
</dbReference>
<evidence type="ECO:0000259" key="3">
    <source>
        <dbReference type="Pfam" id="PF16344"/>
    </source>
</evidence>